<evidence type="ECO:0000313" key="1">
    <source>
        <dbReference type="EMBL" id="KAJ8677228.1"/>
    </source>
</evidence>
<organism evidence="1 2">
    <name type="scientific">Eretmocerus hayati</name>
    <dbReference type="NCBI Taxonomy" id="131215"/>
    <lineage>
        <taxon>Eukaryota</taxon>
        <taxon>Metazoa</taxon>
        <taxon>Ecdysozoa</taxon>
        <taxon>Arthropoda</taxon>
        <taxon>Hexapoda</taxon>
        <taxon>Insecta</taxon>
        <taxon>Pterygota</taxon>
        <taxon>Neoptera</taxon>
        <taxon>Endopterygota</taxon>
        <taxon>Hymenoptera</taxon>
        <taxon>Apocrita</taxon>
        <taxon>Proctotrupomorpha</taxon>
        <taxon>Chalcidoidea</taxon>
        <taxon>Aphelinidae</taxon>
        <taxon>Aphelininae</taxon>
        <taxon>Eretmocerus</taxon>
    </lineage>
</organism>
<dbReference type="EMBL" id="CM056742">
    <property type="protein sequence ID" value="KAJ8677228.1"/>
    <property type="molecule type" value="Genomic_DNA"/>
</dbReference>
<name>A0ACC2P192_9HYME</name>
<sequence length="103" mass="11604">MLRRLRELYYCNILPGICSSLSDDPTSSLHADGKHLTVKCEFLHCPKPKPVNRPKLVNKPKFVKKPELVEKLKVATSPEKPKANLGQKLQSDVVTKSPCKIRV</sequence>
<accession>A0ACC2P192</accession>
<evidence type="ECO:0000313" key="2">
    <source>
        <dbReference type="Proteomes" id="UP001239111"/>
    </source>
</evidence>
<gene>
    <name evidence="1" type="ORF">QAD02_013015</name>
</gene>
<dbReference type="Proteomes" id="UP001239111">
    <property type="component" value="Chromosome 2"/>
</dbReference>
<proteinExistence type="predicted"/>
<keyword evidence="2" id="KW-1185">Reference proteome</keyword>
<reference evidence="1" key="1">
    <citation type="submission" date="2023-04" db="EMBL/GenBank/DDBJ databases">
        <title>A chromosome-level genome assembly of the parasitoid wasp Eretmocerus hayati.</title>
        <authorList>
            <person name="Zhong Y."/>
            <person name="Liu S."/>
            <person name="Liu Y."/>
        </authorList>
    </citation>
    <scope>NUCLEOTIDE SEQUENCE</scope>
    <source>
        <strain evidence="1">ZJU_SS_LIU_2023</strain>
    </source>
</reference>
<protein>
    <submittedName>
        <fullName evidence="1">Uncharacterized protein</fullName>
    </submittedName>
</protein>
<comment type="caution">
    <text evidence="1">The sequence shown here is derived from an EMBL/GenBank/DDBJ whole genome shotgun (WGS) entry which is preliminary data.</text>
</comment>